<evidence type="ECO:0000256" key="6">
    <source>
        <dbReference type="ARBA" id="ARBA00023033"/>
    </source>
</evidence>
<dbReference type="Pfam" id="PF00743">
    <property type="entry name" value="FMO-like"/>
    <property type="match status" value="1"/>
</dbReference>
<protein>
    <submittedName>
        <fullName evidence="7">FAD-containing monooxygenase EthA</fullName>
    </submittedName>
</protein>
<dbReference type="InterPro" id="IPR020946">
    <property type="entry name" value="Flavin_mOase-like"/>
</dbReference>
<dbReference type="RefSeq" id="WP_085109589.1">
    <property type="nucleotide sequence ID" value="NZ_JACKSN010000024.1"/>
</dbReference>
<keyword evidence="4" id="KW-0274">FAD</keyword>
<dbReference type="GO" id="GO:0004499">
    <property type="term" value="F:N,N-dimethylaniline monooxygenase activity"/>
    <property type="evidence" value="ECO:0007669"/>
    <property type="project" value="InterPro"/>
</dbReference>
<keyword evidence="6 7" id="KW-0503">Monooxygenase</keyword>
<dbReference type="PANTHER" id="PTHR43872">
    <property type="entry name" value="MONOOXYGENASE, PUTATIVE (AFU_ORTHOLOGUE AFUA_8G02570)-RELATED"/>
    <property type="match status" value="1"/>
</dbReference>
<name>A0A1X2EL68_9MYCO</name>
<keyword evidence="5" id="KW-0560">Oxidoreductase</keyword>
<dbReference type="Proteomes" id="UP000193090">
    <property type="component" value="Unassembled WGS sequence"/>
</dbReference>
<dbReference type="PANTHER" id="PTHR43872:SF1">
    <property type="entry name" value="MONOOXYGENASE, PUTATIVE (AFU_ORTHOLOGUE AFUA_8G02570)-RELATED"/>
    <property type="match status" value="1"/>
</dbReference>
<dbReference type="SUPFAM" id="SSF51905">
    <property type="entry name" value="FAD/NAD(P)-binding domain"/>
    <property type="match status" value="1"/>
</dbReference>
<dbReference type="Pfam" id="PF13450">
    <property type="entry name" value="NAD_binding_8"/>
    <property type="match status" value="1"/>
</dbReference>
<dbReference type="OrthoDB" id="5168853at2"/>
<dbReference type="EMBL" id="LQPZ01000017">
    <property type="protein sequence ID" value="ORX05746.1"/>
    <property type="molecule type" value="Genomic_DNA"/>
</dbReference>
<dbReference type="AlphaFoldDB" id="A0A1X2EL68"/>
<gene>
    <name evidence="7" type="ORF">AWC30_07885</name>
</gene>
<dbReference type="InterPro" id="IPR036188">
    <property type="entry name" value="FAD/NAD-bd_sf"/>
</dbReference>
<evidence type="ECO:0000256" key="3">
    <source>
        <dbReference type="ARBA" id="ARBA00022630"/>
    </source>
</evidence>
<dbReference type="GO" id="GO:0050660">
    <property type="term" value="F:flavin adenine dinucleotide binding"/>
    <property type="evidence" value="ECO:0007669"/>
    <property type="project" value="InterPro"/>
</dbReference>
<organism evidence="7 8">
    <name type="scientific">Mycolicibacillus trivialis</name>
    <dbReference type="NCBI Taxonomy" id="1798"/>
    <lineage>
        <taxon>Bacteria</taxon>
        <taxon>Bacillati</taxon>
        <taxon>Actinomycetota</taxon>
        <taxon>Actinomycetes</taxon>
        <taxon>Mycobacteriales</taxon>
        <taxon>Mycobacteriaceae</taxon>
        <taxon>Mycolicibacillus</taxon>
    </lineage>
</organism>
<evidence type="ECO:0000313" key="8">
    <source>
        <dbReference type="Proteomes" id="UP000193090"/>
    </source>
</evidence>
<evidence type="ECO:0000313" key="7">
    <source>
        <dbReference type="EMBL" id="ORX05746.1"/>
    </source>
</evidence>
<accession>A0A1X2EL68</accession>
<evidence type="ECO:0000256" key="1">
    <source>
        <dbReference type="ARBA" id="ARBA00001974"/>
    </source>
</evidence>
<evidence type="ECO:0000256" key="4">
    <source>
        <dbReference type="ARBA" id="ARBA00022827"/>
    </source>
</evidence>
<comment type="similarity">
    <text evidence="2">Belongs to the FAD-binding monooxygenase family.</text>
</comment>
<dbReference type="GO" id="GO:0050661">
    <property type="term" value="F:NADP binding"/>
    <property type="evidence" value="ECO:0007669"/>
    <property type="project" value="InterPro"/>
</dbReference>
<reference evidence="7 8" key="1">
    <citation type="submission" date="2016-01" db="EMBL/GenBank/DDBJ databases">
        <title>The new phylogeny of the genus Mycobacterium.</title>
        <authorList>
            <person name="Tarcisio F."/>
            <person name="Conor M."/>
            <person name="Antonella G."/>
            <person name="Elisabetta G."/>
            <person name="Giulia F.S."/>
            <person name="Sara T."/>
            <person name="Anna F."/>
            <person name="Clotilde B."/>
            <person name="Roberto B."/>
            <person name="Veronica D.S."/>
            <person name="Fabio R."/>
            <person name="Monica P."/>
            <person name="Olivier J."/>
            <person name="Enrico T."/>
            <person name="Nicola S."/>
        </authorList>
    </citation>
    <scope>NUCLEOTIDE SEQUENCE [LARGE SCALE GENOMIC DNA]</scope>
    <source>
        <strain evidence="7 8">DSM 44153</strain>
    </source>
</reference>
<evidence type="ECO:0000256" key="2">
    <source>
        <dbReference type="ARBA" id="ARBA00010139"/>
    </source>
</evidence>
<keyword evidence="3" id="KW-0285">Flavoprotein</keyword>
<dbReference type="InterPro" id="IPR051820">
    <property type="entry name" value="FAD-binding_MO"/>
</dbReference>
<comment type="cofactor">
    <cofactor evidence="1">
        <name>FAD</name>
        <dbReference type="ChEBI" id="CHEBI:57692"/>
    </cofactor>
</comment>
<dbReference type="STRING" id="1798.AWC30_07885"/>
<evidence type="ECO:0000256" key="5">
    <source>
        <dbReference type="ARBA" id="ARBA00023002"/>
    </source>
</evidence>
<sequence>MATPHTAIPGTARGTGATATADFDVVIVGAGISGIDAAYHLKTGRPDTTFTVLEGRDSIGGTWSFHRYPGLRSDSDVPTFGYRFKPWTRPTTISQADHILEYLEQAVEENGLADHIRFGYRVLSADFSRPRQRWTILAEHTGSGETIRFSARFLFLGCGYYDYATPHRPAFAGEEDFPGPIVHPQLWPTDLDYAGKRVVVIGSGATAATLVPAMADEAAHITMLQRSPGYYFTRPRVDRIGKTLTRLLGRDRAYPLIRAKNLAFLRLTYALCQRFPKAMARFLITLVRLQLPRDFDVDTHFTPRYDPWTERLCLIPGRSFFLGGDFFRAVKAGRASVVTDHIERFTRSGILLKSGRELPADIIVTATGITMTPLGKIALSVDGRPVDLPATQVYKTTMLAGVPNLVFAFGYAQLSWTLRVDLICRHFIRLLDHLDAHGHGMVEPVFDGRPMERTPLIDLQSNYAKRGARVFPYGGTSAAGVWSAEPDYRADTRRLCVDPVDDEALLFTAATAAVRAS</sequence>
<comment type="caution">
    <text evidence="7">The sequence shown here is derived from an EMBL/GenBank/DDBJ whole genome shotgun (WGS) entry which is preliminary data.</text>
</comment>
<keyword evidence="8" id="KW-1185">Reference proteome</keyword>
<proteinExistence type="inferred from homology"/>
<dbReference type="Gene3D" id="3.50.50.60">
    <property type="entry name" value="FAD/NAD(P)-binding domain"/>
    <property type="match status" value="1"/>
</dbReference>